<dbReference type="AlphaFoldDB" id="A0AAD8PE11"/>
<protein>
    <submittedName>
        <fullName evidence="1">Uncharacterized protein</fullName>
    </submittedName>
</protein>
<organism evidence="1 2">
    <name type="scientific">Babesia gibsoni</name>
    <dbReference type="NCBI Taxonomy" id="33632"/>
    <lineage>
        <taxon>Eukaryota</taxon>
        <taxon>Sar</taxon>
        <taxon>Alveolata</taxon>
        <taxon>Apicomplexa</taxon>
        <taxon>Aconoidasida</taxon>
        <taxon>Piroplasmida</taxon>
        <taxon>Babesiidae</taxon>
        <taxon>Babesia</taxon>
    </lineage>
</organism>
<accession>A0AAD8PE11</accession>
<reference evidence="1" key="1">
    <citation type="submission" date="2023-08" db="EMBL/GenBank/DDBJ databases">
        <title>Draft sequence of the Babesia gibsoni genome.</title>
        <authorList>
            <person name="Yamagishi J.Y."/>
            <person name="Xuan X.X."/>
        </authorList>
    </citation>
    <scope>NUCLEOTIDE SEQUENCE</scope>
    <source>
        <strain evidence="1">Azabu</strain>
    </source>
</reference>
<gene>
    <name evidence="1" type="ORF">BgAZ_205950</name>
</gene>
<evidence type="ECO:0000313" key="1">
    <source>
        <dbReference type="EMBL" id="KAK1443719.1"/>
    </source>
</evidence>
<sequence>MASIATRRIDRMLSTPPMPLKNIAKITVTYGENNDCCRTFVKEYIPLMAYGNKHLNFVIQDADGSRQESCQVSLRTGRTVTFNFKLYRYPLQMLQRICDVASEY</sequence>
<dbReference type="EMBL" id="JAVEPI010000002">
    <property type="protein sequence ID" value="KAK1443719.1"/>
    <property type="molecule type" value="Genomic_DNA"/>
</dbReference>
<proteinExistence type="predicted"/>
<name>A0AAD8PE11_BABGI</name>
<dbReference type="Proteomes" id="UP001230268">
    <property type="component" value="Unassembled WGS sequence"/>
</dbReference>
<comment type="caution">
    <text evidence="1">The sequence shown here is derived from an EMBL/GenBank/DDBJ whole genome shotgun (WGS) entry which is preliminary data.</text>
</comment>
<keyword evidence="2" id="KW-1185">Reference proteome</keyword>
<evidence type="ECO:0000313" key="2">
    <source>
        <dbReference type="Proteomes" id="UP001230268"/>
    </source>
</evidence>